<sequence>MSGDRTGREPESALDALPDWEAVGSGGNVHGCGGMVAQWQQWSAVAAMAGGRAPKTTGSFVWSGILRDTCLAYSFLAENMSSIIELLDRGKKPGGLLFSRGHGLTPALEDGRRAPGHHPARRRIHLVNGKVASKSGDRRQWGWTASVPQRAEQAKLRWGMRECHGDWDSAAHESFLSVMAPCWFQACCRASLARTARGPLGRGGRLRRKMGGAFGNAPRIISNLGPKKKGHSLELGGSSDPRGHSAPKTVLCQLVARPTCTQIIRVSEDNYGRPTRPQ</sequence>
<dbReference type="EMBL" id="AGNL01001534">
    <property type="protein sequence ID" value="EJK76943.1"/>
    <property type="molecule type" value="Genomic_DNA"/>
</dbReference>
<protein>
    <submittedName>
        <fullName evidence="2">Uncharacterized protein</fullName>
    </submittedName>
</protein>
<evidence type="ECO:0000256" key="1">
    <source>
        <dbReference type="SAM" id="MobiDB-lite"/>
    </source>
</evidence>
<gene>
    <name evidence="2" type="ORF">THAOC_01263</name>
</gene>
<feature type="region of interest" description="Disordered" evidence="1">
    <location>
        <begin position="217"/>
        <end position="246"/>
    </location>
</feature>
<reference evidence="2 3" key="1">
    <citation type="journal article" date="2012" name="Genome Biol.">
        <title>Genome and low-iron response of an oceanic diatom adapted to chronic iron limitation.</title>
        <authorList>
            <person name="Lommer M."/>
            <person name="Specht M."/>
            <person name="Roy A.S."/>
            <person name="Kraemer L."/>
            <person name="Andreson R."/>
            <person name="Gutowska M.A."/>
            <person name="Wolf J."/>
            <person name="Bergner S.V."/>
            <person name="Schilhabel M.B."/>
            <person name="Klostermeier U.C."/>
            <person name="Beiko R.G."/>
            <person name="Rosenstiel P."/>
            <person name="Hippler M."/>
            <person name="Laroche J."/>
        </authorList>
    </citation>
    <scope>NUCLEOTIDE SEQUENCE [LARGE SCALE GENOMIC DNA]</scope>
    <source>
        <strain evidence="2 3">CCMP1005</strain>
    </source>
</reference>
<name>K0TDZ8_THAOC</name>
<proteinExistence type="predicted"/>
<organism evidence="2 3">
    <name type="scientific">Thalassiosira oceanica</name>
    <name type="common">Marine diatom</name>
    <dbReference type="NCBI Taxonomy" id="159749"/>
    <lineage>
        <taxon>Eukaryota</taxon>
        <taxon>Sar</taxon>
        <taxon>Stramenopiles</taxon>
        <taxon>Ochrophyta</taxon>
        <taxon>Bacillariophyta</taxon>
        <taxon>Coscinodiscophyceae</taxon>
        <taxon>Thalassiosirophycidae</taxon>
        <taxon>Thalassiosirales</taxon>
        <taxon>Thalassiosiraceae</taxon>
        <taxon>Thalassiosira</taxon>
    </lineage>
</organism>
<feature type="non-terminal residue" evidence="2">
    <location>
        <position position="278"/>
    </location>
</feature>
<accession>K0TDZ8</accession>
<comment type="caution">
    <text evidence="2">The sequence shown here is derived from an EMBL/GenBank/DDBJ whole genome shotgun (WGS) entry which is preliminary data.</text>
</comment>
<evidence type="ECO:0000313" key="2">
    <source>
        <dbReference type="EMBL" id="EJK76943.1"/>
    </source>
</evidence>
<keyword evidence="3" id="KW-1185">Reference proteome</keyword>
<dbReference type="AlphaFoldDB" id="K0TDZ8"/>
<evidence type="ECO:0000313" key="3">
    <source>
        <dbReference type="Proteomes" id="UP000266841"/>
    </source>
</evidence>
<dbReference type="Proteomes" id="UP000266841">
    <property type="component" value="Unassembled WGS sequence"/>
</dbReference>